<dbReference type="Proteomes" id="UP000193944">
    <property type="component" value="Unassembled WGS sequence"/>
</dbReference>
<comment type="caution">
    <text evidence="3">The sequence shown here is derived from an EMBL/GenBank/DDBJ whole genome shotgun (WGS) entry which is preliminary data.</text>
</comment>
<evidence type="ECO:0000256" key="1">
    <source>
        <dbReference type="ARBA" id="ARBA00022737"/>
    </source>
</evidence>
<evidence type="ECO:0000256" key="2">
    <source>
        <dbReference type="ARBA" id="ARBA00023043"/>
    </source>
</evidence>
<reference evidence="3 4" key="1">
    <citation type="submission" date="2016-08" db="EMBL/GenBank/DDBJ databases">
        <title>A Parts List for Fungal Cellulosomes Revealed by Comparative Genomics.</title>
        <authorList>
            <consortium name="DOE Joint Genome Institute"/>
            <person name="Haitjema C.H."/>
            <person name="Gilmore S.P."/>
            <person name="Henske J.K."/>
            <person name="Solomon K.V."/>
            <person name="De Groot R."/>
            <person name="Kuo A."/>
            <person name="Mondo S.J."/>
            <person name="Salamov A.A."/>
            <person name="Labutti K."/>
            <person name="Zhao Z."/>
            <person name="Chiniquy J."/>
            <person name="Barry K."/>
            <person name="Brewer H.M."/>
            <person name="Purvine S.O."/>
            <person name="Wright A.T."/>
            <person name="Boxma B."/>
            <person name="Van Alen T."/>
            <person name="Hackstein J.H."/>
            <person name="Baker S.E."/>
            <person name="Grigoriev I.V."/>
            <person name="O'Malley M.A."/>
        </authorList>
    </citation>
    <scope>NUCLEOTIDE SEQUENCE [LARGE SCALE GENOMIC DNA]</scope>
    <source>
        <strain evidence="3 4">S4</strain>
    </source>
</reference>
<dbReference type="OrthoDB" id="10611926at2759"/>
<reference evidence="3 4" key="2">
    <citation type="submission" date="2016-08" db="EMBL/GenBank/DDBJ databases">
        <title>Pervasive Adenine N6-methylation of Active Genes in Fungi.</title>
        <authorList>
            <consortium name="DOE Joint Genome Institute"/>
            <person name="Mondo S.J."/>
            <person name="Dannebaum R.O."/>
            <person name="Kuo R.C."/>
            <person name="Labutti K."/>
            <person name="Haridas S."/>
            <person name="Kuo A."/>
            <person name="Salamov A."/>
            <person name="Ahrendt S.R."/>
            <person name="Lipzen A."/>
            <person name="Sullivan W."/>
            <person name="Andreopoulos W.B."/>
            <person name="Clum A."/>
            <person name="Lindquist E."/>
            <person name="Daum C."/>
            <person name="Ramamoorthy G.K."/>
            <person name="Gryganskyi A."/>
            <person name="Culley D."/>
            <person name="Magnuson J.K."/>
            <person name="James T.Y."/>
            <person name="O'Malley M.A."/>
            <person name="Stajich J.E."/>
            <person name="Spatafora J.W."/>
            <person name="Visel A."/>
            <person name="Grigoriev I.V."/>
        </authorList>
    </citation>
    <scope>NUCLEOTIDE SEQUENCE [LARGE SCALE GENOMIC DNA]</scope>
    <source>
        <strain evidence="3 4">S4</strain>
    </source>
</reference>
<dbReference type="PANTHER" id="PTHR24198">
    <property type="entry name" value="ANKYRIN REPEAT AND PROTEIN KINASE DOMAIN-CONTAINING PROTEIN"/>
    <property type="match status" value="1"/>
</dbReference>
<sequence length="703" mass="83437">MNQNDERFQNIIKIIKKNNVKFLKQYIEVNKIKLNDFNNNEFDILIYAIENESSILMIEFIINCCIKVPLFSALAHNNFKVADLLIKYDADINYSISNQNNCQNLNILHYLNNISFLNEKNLRYILIHDFHIQGVTDDLLYYLIDYDTREPEDILNKYNVYKYYLLENAMVQEEYDIIKKILGNKKITFDFSKLEVIFIKIISINGYDSLKFSLNLLIKNLSLNDKKTVKSLDISILMTFNTSFLSLILNALIQIRHLSLLKFLLENDKLSSYIDINTCDDYNKYPLFVAFYNTFDEENYLKCLEIFKYLLIKGANPKIKRKKGKSLWSSVIENRNYMTIQCLLNNTNIGGISRHNDNNINNLYINHQHHPLKEGKYYSYHNTEEKIEKYYDILKTLNSQHQSTFEIFEWLVEYVDINKKDKYGNNVIFYAIIKNDLQTVKFLINKNIDINFNGNHKRNKEKAINSIESTSFDKFHPNNFLIKPYDTILRGTKRHINTFFEFNLNHNNKYKRKKIDYKDSPLIISININNKEIFLALLEHKDIEYQINEPNQNDETPLIIIIKNQKICIKDKLIMMEQLISKGADVNYINTKDEKSPLIYAIERRIIPMIKLLIKNGANIISDYENCHSNYQKENILIYTIKLGDFELFKYLLDFMIQTTNNEYINNNLISKLINTFDKNKNLEIFEYLIKYKTKINMNELSS</sequence>
<dbReference type="Pfam" id="PF12796">
    <property type="entry name" value="Ank_2"/>
    <property type="match status" value="1"/>
</dbReference>
<dbReference type="Gene3D" id="1.25.40.20">
    <property type="entry name" value="Ankyrin repeat-containing domain"/>
    <property type="match status" value="4"/>
</dbReference>
<evidence type="ECO:0000313" key="3">
    <source>
        <dbReference type="EMBL" id="ORX79320.1"/>
    </source>
</evidence>
<dbReference type="SMART" id="SM00248">
    <property type="entry name" value="ANK"/>
    <property type="match status" value="8"/>
</dbReference>
<accession>A0A1Y1X0K6</accession>
<dbReference type="AlphaFoldDB" id="A0A1Y1X0K6"/>
<dbReference type="EMBL" id="MCFG01000179">
    <property type="protein sequence ID" value="ORX79320.1"/>
    <property type="molecule type" value="Genomic_DNA"/>
</dbReference>
<dbReference type="InterPro" id="IPR036770">
    <property type="entry name" value="Ankyrin_rpt-contain_sf"/>
</dbReference>
<gene>
    <name evidence="3" type="ORF">BCR32DRAFT_300972</name>
</gene>
<keyword evidence="1" id="KW-0677">Repeat</keyword>
<protein>
    <submittedName>
        <fullName evidence="3">Ankyrin</fullName>
    </submittedName>
</protein>
<organism evidence="3 4">
    <name type="scientific">Anaeromyces robustus</name>
    <dbReference type="NCBI Taxonomy" id="1754192"/>
    <lineage>
        <taxon>Eukaryota</taxon>
        <taxon>Fungi</taxon>
        <taxon>Fungi incertae sedis</taxon>
        <taxon>Chytridiomycota</taxon>
        <taxon>Chytridiomycota incertae sedis</taxon>
        <taxon>Neocallimastigomycetes</taxon>
        <taxon>Neocallimastigales</taxon>
        <taxon>Neocallimastigaceae</taxon>
        <taxon>Anaeromyces</taxon>
    </lineage>
</organism>
<dbReference type="SUPFAM" id="SSF48403">
    <property type="entry name" value="Ankyrin repeat"/>
    <property type="match status" value="3"/>
</dbReference>
<keyword evidence="4" id="KW-1185">Reference proteome</keyword>
<dbReference type="InterPro" id="IPR002110">
    <property type="entry name" value="Ankyrin_rpt"/>
</dbReference>
<name>A0A1Y1X0K6_9FUNG</name>
<keyword evidence="2" id="KW-0040">ANK repeat</keyword>
<proteinExistence type="predicted"/>
<dbReference type="STRING" id="1754192.A0A1Y1X0K6"/>
<dbReference type="PANTHER" id="PTHR24198:SF165">
    <property type="entry name" value="ANKYRIN REPEAT-CONTAINING PROTEIN-RELATED"/>
    <property type="match status" value="1"/>
</dbReference>
<evidence type="ECO:0000313" key="4">
    <source>
        <dbReference type="Proteomes" id="UP000193944"/>
    </source>
</evidence>